<feature type="domain" description="PhoU" evidence="7">
    <location>
        <begin position="347"/>
        <end position="432"/>
    </location>
</feature>
<keyword evidence="3 6" id="KW-0812">Transmembrane</keyword>
<comment type="caution">
    <text evidence="8">The sequence shown here is derived from an EMBL/GenBank/DDBJ whole genome shotgun (WGS) entry which is preliminary data.</text>
</comment>
<dbReference type="Proteomes" id="UP000266506">
    <property type="component" value="Unassembled WGS sequence"/>
</dbReference>
<evidence type="ECO:0000259" key="7">
    <source>
        <dbReference type="Pfam" id="PF01895"/>
    </source>
</evidence>
<dbReference type="OrthoDB" id="9763003at2"/>
<feature type="transmembrane region" description="Helical" evidence="6">
    <location>
        <begin position="48"/>
        <end position="75"/>
    </location>
</feature>
<feature type="transmembrane region" description="Helical" evidence="6">
    <location>
        <begin position="285"/>
        <end position="307"/>
    </location>
</feature>
<dbReference type="FunCoup" id="A0A397QTI8">
    <property type="interactions" value="13"/>
</dbReference>
<evidence type="ECO:0000256" key="4">
    <source>
        <dbReference type="ARBA" id="ARBA00022989"/>
    </source>
</evidence>
<proteinExistence type="predicted"/>
<evidence type="ECO:0000256" key="5">
    <source>
        <dbReference type="ARBA" id="ARBA00023136"/>
    </source>
</evidence>
<feature type="transmembrane region" description="Helical" evidence="6">
    <location>
        <begin position="7"/>
        <end position="28"/>
    </location>
</feature>
<comment type="subcellular location">
    <subcellularLocation>
        <location evidence="1">Cell membrane</location>
        <topology evidence="1">Multi-pass membrane protein</topology>
    </subcellularLocation>
</comment>
<dbReference type="Pfam" id="PF01895">
    <property type="entry name" value="PhoU"/>
    <property type="match status" value="2"/>
</dbReference>
<feature type="transmembrane region" description="Helical" evidence="6">
    <location>
        <begin position="177"/>
        <end position="201"/>
    </location>
</feature>
<evidence type="ECO:0000313" key="8">
    <source>
        <dbReference type="EMBL" id="RIA64119.1"/>
    </source>
</evidence>
<dbReference type="Gene3D" id="1.20.58.220">
    <property type="entry name" value="Phosphate transport system protein phou homolog 2, domain 2"/>
    <property type="match status" value="1"/>
</dbReference>
<sequence length="555" mass="60805">MQIFESILALLAGVGVFVIGMNMMSDHLQKVAGPGMKKLIGKITNNRFAGVGIGAGVTALVQSSAATTVMAIGFVNAGAMTLAQATTVIMGANIGTTVTGLLVSLESLNISLYASVLAFIGVMMCFVKKNDRIHNIGGILAGLGLLFIGLSLVGRAFENEEVLNAFKNLLEQINFPLLYVLIGILLTALMQSSSAMIGLVIMMVGSGALTMEAGLFIIIGANVGTCFTSMLAIIGSSTNAKRTGFMHLTVKIIGAIIFTILVWTLQGPIVELLKNTGFKVEFQIAIFHVAFNVITTALLLPFVKYLVKFIEHIVPEKENELAHTLKFIDHRELRTPAIAVMQVKKEIENMANLAKINLELGFYEVCNQEGKYDEEIERRENAIDYINAEVTNFLIKLSPLVSGANVQQVGSYYHVINDIECIGDHAENLLKDAQHMKEKGIKFSSVAEAELKTMFDTIEQMFSIAIKTFDTSVDVDLKELSELETKTDDLKHQLSISHFERLAQENCTMELGGYFTSIISGMERVGDHLVNIGYSIQDPTGNQNERTDNYNFYWE</sequence>
<dbReference type="PANTHER" id="PTHR10010:SF46">
    <property type="entry name" value="SODIUM-DEPENDENT PHOSPHATE TRANSPORT PROTEIN 2B"/>
    <property type="match status" value="1"/>
</dbReference>
<dbReference type="NCBIfam" id="NF037997">
    <property type="entry name" value="Na_Pi_symport"/>
    <property type="match status" value="1"/>
</dbReference>
<name>A0A397QTI8_9MOLU</name>
<dbReference type="InterPro" id="IPR038078">
    <property type="entry name" value="PhoU-like_sf"/>
</dbReference>
<feature type="transmembrane region" description="Helical" evidence="6">
    <location>
        <begin position="139"/>
        <end position="157"/>
    </location>
</feature>
<dbReference type="EMBL" id="QXEV01000049">
    <property type="protein sequence ID" value="RIA64119.1"/>
    <property type="molecule type" value="Genomic_DNA"/>
</dbReference>
<dbReference type="InterPro" id="IPR026022">
    <property type="entry name" value="PhoU_dom"/>
</dbReference>
<keyword evidence="5 6" id="KW-0472">Membrane</keyword>
<dbReference type="Pfam" id="PF02690">
    <property type="entry name" value="Na_Pi_cotrans"/>
    <property type="match status" value="2"/>
</dbReference>
<dbReference type="GO" id="GO:0005886">
    <property type="term" value="C:plasma membrane"/>
    <property type="evidence" value="ECO:0007669"/>
    <property type="project" value="UniProtKB-SubCell"/>
</dbReference>
<evidence type="ECO:0000256" key="6">
    <source>
        <dbReference type="SAM" id="Phobius"/>
    </source>
</evidence>
<organism evidence="8 9">
    <name type="scientific">Anaeroplasma bactoclasticum</name>
    <dbReference type="NCBI Taxonomy" id="2088"/>
    <lineage>
        <taxon>Bacteria</taxon>
        <taxon>Bacillati</taxon>
        <taxon>Mycoplasmatota</taxon>
        <taxon>Mollicutes</taxon>
        <taxon>Anaeroplasmatales</taxon>
        <taxon>Anaeroplasmataceae</taxon>
        <taxon>Anaeroplasma</taxon>
    </lineage>
</organism>
<feature type="domain" description="PhoU" evidence="7">
    <location>
        <begin position="452"/>
        <end position="534"/>
    </location>
</feature>
<dbReference type="AlphaFoldDB" id="A0A397QTI8"/>
<dbReference type="PANTHER" id="PTHR10010">
    <property type="entry name" value="SOLUTE CARRIER FAMILY 34 SODIUM PHOSPHATE , MEMBER 2-RELATED"/>
    <property type="match status" value="1"/>
</dbReference>
<dbReference type="SUPFAM" id="SSF109755">
    <property type="entry name" value="PhoU-like"/>
    <property type="match status" value="1"/>
</dbReference>
<evidence type="ECO:0000256" key="1">
    <source>
        <dbReference type="ARBA" id="ARBA00004651"/>
    </source>
</evidence>
<evidence type="ECO:0000313" key="9">
    <source>
        <dbReference type="Proteomes" id="UP000266506"/>
    </source>
</evidence>
<dbReference type="RefSeq" id="WP_119017054.1">
    <property type="nucleotide sequence ID" value="NZ_QXEV01000049.1"/>
</dbReference>
<accession>A0A397QTI8</accession>
<keyword evidence="9" id="KW-1185">Reference proteome</keyword>
<gene>
    <name evidence="8" type="ORF">EI71_02022</name>
</gene>
<evidence type="ECO:0000256" key="3">
    <source>
        <dbReference type="ARBA" id="ARBA00022692"/>
    </source>
</evidence>
<dbReference type="GO" id="GO:0005436">
    <property type="term" value="F:sodium:phosphate symporter activity"/>
    <property type="evidence" value="ECO:0007669"/>
    <property type="project" value="InterPro"/>
</dbReference>
<protein>
    <submittedName>
        <fullName evidence="8">Phosphate:Na+ symporter</fullName>
    </submittedName>
</protein>
<reference evidence="8 9" key="1">
    <citation type="submission" date="2018-08" db="EMBL/GenBank/DDBJ databases">
        <title>Genomic Encyclopedia of Archaeal and Bacterial Type Strains, Phase II (KMG-II): from individual species to whole genera.</title>
        <authorList>
            <person name="Goeker M."/>
        </authorList>
    </citation>
    <scope>NUCLEOTIDE SEQUENCE [LARGE SCALE GENOMIC DNA]</scope>
    <source>
        <strain evidence="8 9">ATCC 27112</strain>
    </source>
</reference>
<dbReference type="InParanoid" id="A0A397QTI8"/>
<evidence type="ECO:0000256" key="2">
    <source>
        <dbReference type="ARBA" id="ARBA00022475"/>
    </source>
</evidence>
<keyword evidence="4 6" id="KW-1133">Transmembrane helix</keyword>
<feature type="transmembrane region" description="Helical" evidence="6">
    <location>
        <begin position="213"/>
        <end position="233"/>
    </location>
</feature>
<feature type="transmembrane region" description="Helical" evidence="6">
    <location>
        <begin position="245"/>
        <end position="265"/>
    </location>
</feature>
<keyword evidence="2" id="KW-1003">Cell membrane</keyword>
<dbReference type="InterPro" id="IPR003841">
    <property type="entry name" value="Na/Pi_transpt"/>
</dbReference>
<dbReference type="GO" id="GO:0044341">
    <property type="term" value="P:sodium-dependent phosphate transport"/>
    <property type="evidence" value="ECO:0007669"/>
    <property type="project" value="InterPro"/>
</dbReference>